<dbReference type="InterPro" id="IPR039425">
    <property type="entry name" value="RNA_pol_sigma-70-like"/>
</dbReference>
<dbReference type="SUPFAM" id="SSF88659">
    <property type="entry name" value="Sigma3 and sigma4 domains of RNA polymerase sigma factors"/>
    <property type="match status" value="1"/>
</dbReference>
<evidence type="ECO:0000313" key="8">
    <source>
        <dbReference type="EMBL" id="TNM41152.1"/>
    </source>
</evidence>
<feature type="domain" description="RNA polymerase sigma-70 region 2" evidence="6">
    <location>
        <begin position="31"/>
        <end position="95"/>
    </location>
</feature>
<dbReference type="Gene3D" id="1.10.10.10">
    <property type="entry name" value="Winged helix-like DNA-binding domain superfamily/Winged helix DNA-binding domain"/>
    <property type="match status" value="1"/>
</dbReference>
<dbReference type="InterPro" id="IPR014284">
    <property type="entry name" value="RNA_pol_sigma-70_dom"/>
</dbReference>
<gene>
    <name evidence="8" type="ORF">FHP29_09090</name>
</gene>
<comment type="similarity">
    <text evidence="1">Belongs to the sigma-70 factor family. ECF subfamily.</text>
</comment>
<evidence type="ECO:0000256" key="2">
    <source>
        <dbReference type="ARBA" id="ARBA00023015"/>
    </source>
</evidence>
<dbReference type="InterPro" id="IPR014325">
    <property type="entry name" value="RNA_pol_sigma-E_actinobac"/>
</dbReference>
<dbReference type="InterPro" id="IPR036388">
    <property type="entry name" value="WH-like_DNA-bd_sf"/>
</dbReference>
<dbReference type="NCBIfam" id="TIGR02983">
    <property type="entry name" value="SigE-fam_strep"/>
    <property type="match status" value="1"/>
</dbReference>
<dbReference type="InterPro" id="IPR013325">
    <property type="entry name" value="RNA_pol_sigma_r2"/>
</dbReference>
<reference evidence="8 9" key="1">
    <citation type="journal article" date="2016" name="Int. J. Syst. Evol. Microbiol.">
        <title>Nocardioides albidus sp. nov., an actinobacterium isolated from garden soil.</title>
        <authorList>
            <person name="Singh H."/>
            <person name="Du J."/>
            <person name="Trinh H."/>
            <person name="Won K."/>
            <person name="Yang J.E."/>
            <person name="Yin C."/>
            <person name="Kook M."/>
            <person name="Yi T.H."/>
        </authorList>
    </citation>
    <scope>NUCLEOTIDE SEQUENCE [LARGE SCALE GENOMIC DNA]</scope>
    <source>
        <strain evidence="8 9">CCTCC AB 2015297</strain>
    </source>
</reference>
<dbReference type="InterPro" id="IPR013249">
    <property type="entry name" value="RNA_pol_sigma70_r4_t2"/>
</dbReference>
<dbReference type="CDD" id="cd06171">
    <property type="entry name" value="Sigma70_r4"/>
    <property type="match status" value="1"/>
</dbReference>
<evidence type="ECO:0000259" key="7">
    <source>
        <dbReference type="Pfam" id="PF08281"/>
    </source>
</evidence>
<dbReference type="SUPFAM" id="SSF88946">
    <property type="entry name" value="Sigma2 domain of RNA polymerase sigma factors"/>
    <property type="match status" value="1"/>
</dbReference>
<proteinExistence type="inferred from homology"/>
<dbReference type="Gene3D" id="1.10.1740.10">
    <property type="match status" value="1"/>
</dbReference>
<comment type="caution">
    <text evidence="8">The sequence shown here is derived from an EMBL/GenBank/DDBJ whole genome shotgun (WGS) entry which is preliminary data.</text>
</comment>
<feature type="domain" description="RNA polymerase sigma factor 70 region 4 type 2" evidence="7">
    <location>
        <begin position="121"/>
        <end position="173"/>
    </location>
</feature>
<dbReference type="PANTHER" id="PTHR43133">
    <property type="entry name" value="RNA POLYMERASE ECF-TYPE SIGMA FACTO"/>
    <property type="match status" value="1"/>
</dbReference>
<dbReference type="AlphaFoldDB" id="A0A5C4VYU8"/>
<dbReference type="InterPro" id="IPR007627">
    <property type="entry name" value="RNA_pol_sigma70_r2"/>
</dbReference>
<organism evidence="8 9">
    <name type="scientific">Nocardioides albidus</name>
    <dbReference type="NCBI Taxonomy" id="1517589"/>
    <lineage>
        <taxon>Bacteria</taxon>
        <taxon>Bacillati</taxon>
        <taxon>Actinomycetota</taxon>
        <taxon>Actinomycetes</taxon>
        <taxon>Propionibacteriales</taxon>
        <taxon>Nocardioidaceae</taxon>
        <taxon>Nocardioides</taxon>
    </lineage>
</organism>
<dbReference type="OrthoDB" id="3678480at2"/>
<keyword evidence="5" id="KW-0804">Transcription</keyword>
<evidence type="ECO:0000256" key="4">
    <source>
        <dbReference type="ARBA" id="ARBA00023125"/>
    </source>
</evidence>
<sequence>MDTLGTAPPPASFVQEVLVDDEQEYADLYAAQWPRLYRMARAVAGDDATAEDAVQAAFARAYASWGRVRRADHPEAYLRRMVLNEILGLRRRAWARRERPHASVDGGLTTEAPDRAITERDRMWSAVRDLPPRQRAVIVLRYYEDLSEEQIATALGCSRGTVKSQAAAALANLRRCGALTTGDDA</sequence>
<dbReference type="EMBL" id="VDMP01000022">
    <property type="protein sequence ID" value="TNM41152.1"/>
    <property type="molecule type" value="Genomic_DNA"/>
</dbReference>
<dbReference type="PANTHER" id="PTHR43133:SF50">
    <property type="entry name" value="ECF RNA POLYMERASE SIGMA FACTOR SIGM"/>
    <property type="match status" value="1"/>
</dbReference>
<keyword evidence="9" id="KW-1185">Reference proteome</keyword>
<evidence type="ECO:0000256" key="1">
    <source>
        <dbReference type="ARBA" id="ARBA00010641"/>
    </source>
</evidence>
<dbReference type="Pfam" id="PF08281">
    <property type="entry name" value="Sigma70_r4_2"/>
    <property type="match status" value="1"/>
</dbReference>
<dbReference type="Proteomes" id="UP000313231">
    <property type="component" value="Unassembled WGS sequence"/>
</dbReference>
<dbReference type="RefSeq" id="WP_139622547.1">
    <property type="nucleotide sequence ID" value="NZ_VDMP01000022.1"/>
</dbReference>
<accession>A0A5C4VYU8</accession>
<dbReference type="GO" id="GO:0016987">
    <property type="term" value="F:sigma factor activity"/>
    <property type="evidence" value="ECO:0007669"/>
    <property type="project" value="UniProtKB-KW"/>
</dbReference>
<evidence type="ECO:0000313" key="9">
    <source>
        <dbReference type="Proteomes" id="UP000313231"/>
    </source>
</evidence>
<dbReference type="GO" id="GO:0006352">
    <property type="term" value="P:DNA-templated transcription initiation"/>
    <property type="evidence" value="ECO:0007669"/>
    <property type="project" value="InterPro"/>
</dbReference>
<dbReference type="GO" id="GO:0003677">
    <property type="term" value="F:DNA binding"/>
    <property type="evidence" value="ECO:0007669"/>
    <property type="project" value="UniProtKB-KW"/>
</dbReference>
<keyword evidence="4" id="KW-0238">DNA-binding</keyword>
<evidence type="ECO:0000259" key="6">
    <source>
        <dbReference type="Pfam" id="PF04542"/>
    </source>
</evidence>
<dbReference type="Pfam" id="PF04542">
    <property type="entry name" value="Sigma70_r2"/>
    <property type="match status" value="1"/>
</dbReference>
<dbReference type="InterPro" id="IPR013324">
    <property type="entry name" value="RNA_pol_sigma_r3/r4-like"/>
</dbReference>
<keyword evidence="2" id="KW-0805">Transcription regulation</keyword>
<dbReference type="NCBIfam" id="TIGR02937">
    <property type="entry name" value="sigma70-ECF"/>
    <property type="match status" value="1"/>
</dbReference>
<protein>
    <submittedName>
        <fullName evidence="8">SigE family RNA polymerase sigma factor</fullName>
    </submittedName>
</protein>
<keyword evidence="3" id="KW-0731">Sigma factor</keyword>
<evidence type="ECO:0000256" key="5">
    <source>
        <dbReference type="ARBA" id="ARBA00023163"/>
    </source>
</evidence>
<evidence type="ECO:0000256" key="3">
    <source>
        <dbReference type="ARBA" id="ARBA00023082"/>
    </source>
</evidence>
<name>A0A5C4VYU8_9ACTN</name>